<keyword evidence="4 5" id="KW-0472">Membrane</keyword>
<keyword evidence="3 5" id="KW-1133">Transmembrane helix</keyword>
<evidence type="ECO:0000313" key="6">
    <source>
        <dbReference type="EMBL" id="KAG2183146.1"/>
    </source>
</evidence>
<feature type="transmembrane region" description="Helical" evidence="5">
    <location>
        <begin position="46"/>
        <end position="65"/>
    </location>
</feature>
<dbReference type="PANTHER" id="PTHR21389:SF0">
    <property type="entry name" value="ETOPOSIDE-INDUCED PROTEIN 2.4 HOMOLOG"/>
    <property type="match status" value="1"/>
</dbReference>
<comment type="caution">
    <text evidence="6">The sequence shown here is derived from an EMBL/GenBank/DDBJ whole genome shotgun (WGS) entry which is preliminary data.</text>
</comment>
<organism evidence="6 7">
    <name type="scientific">Mortierella isabellina</name>
    <name type="common">Filamentous fungus</name>
    <name type="synonym">Umbelopsis isabellina</name>
    <dbReference type="NCBI Taxonomy" id="91625"/>
    <lineage>
        <taxon>Eukaryota</taxon>
        <taxon>Fungi</taxon>
        <taxon>Fungi incertae sedis</taxon>
        <taxon>Mucoromycota</taxon>
        <taxon>Mucoromycotina</taxon>
        <taxon>Umbelopsidomycetes</taxon>
        <taxon>Umbelopsidales</taxon>
        <taxon>Umbelopsidaceae</taxon>
        <taxon>Umbelopsis</taxon>
    </lineage>
</organism>
<proteinExistence type="predicted"/>
<feature type="transmembrane region" description="Helical" evidence="5">
    <location>
        <begin position="77"/>
        <end position="96"/>
    </location>
</feature>
<dbReference type="InterPro" id="IPR059112">
    <property type="entry name" value="CysZ/EI24"/>
</dbReference>
<keyword evidence="7" id="KW-1185">Reference proteome</keyword>
<comment type="subcellular location">
    <subcellularLocation>
        <location evidence="1">Membrane</location>
        <topology evidence="1">Multi-pass membrane protein</topology>
    </subcellularLocation>
</comment>
<evidence type="ECO:0000256" key="2">
    <source>
        <dbReference type="ARBA" id="ARBA00022692"/>
    </source>
</evidence>
<feature type="transmembrane region" description="Helical" evidence="5">
    <location>
        <begin position="138"/>
        <end position="159"/>
    </location>
</feature>
<sequence length="316" mass="35251">MATSTRAPIQHHIEYFVSGLRQACAWPRTLILLYASSTLRKAAIEAFVLNGVIFLGTVLTLETFYDHPHNHFLGCPYRILGGYPIYIVCIAFNGRVNKKIADHTYQIQQNQATGRSNDVQAAQSAAQKQATSTSPVQNVAYVIYQMLFYASCAIFLGVLQMIPHIGTPISFIVSCWFISYYAFEFKWVNLGFTMDQRMAYLEKHWAFFLGFGLPLTTLTFFLSSLRSAAVYAVFFPSFVIMATTAIVLPSANVHSHSIPSGNTSELKDVELPNRLPIYIGVKKLNELVISLIRSVGGVRGNSLLLDKKKEAFGKLV</sequence>
<evidence type="ECO:0000256" key="1">
    <source>
        <dbReference type="ARBA" id="ARBA00004141"/>
    </source>
</evidence>
<evidence type="ECO:0000256" key="5">
    <source>
        <dbReference type="SAM" id="Phobius"/>
    </source>
</evidence>
<keyword evidence="2 5" id="KW-0812">Transmembrane</keyword>
<dbReference type="Pfam" id="PF07264">
    <property type="entry name" value="EI24"/>
    <property type="match status" value="1"/>
</dbReference>
<name>A0A8H7PZS2_MORIS</name>
<accession>A0A8H7PZS2</accession>
<dbReference type="EMBL" id="JAEPQZ010000003">
    <property type="protein sequence ID" value="KAG2183146.1"/>
    <property type="molecule type" value="Genomic_DNA"/>
</dbReference>
<reference evidence="6" key="1">
    <citation type="submission" date="2020-12" db="EMBL/GenBank/DDBJ databases">
        <title>Metabolic potential, ecology and presence of endohyphal bacteria is reflected in genomic diversity of Mucoromycotina.</title>
        <authorList>
            <person name="Muszewska A."/>
            <person name="Okrasinska A."/>
            <person name="Steczkiewicz K."/>
            <person name="Drgas O."/>
            <person name="Orlowska M."/>
            <person name="Perlinska-Lenart U."/>
            <person name="Aleksandrzak-Piekarczyk T."/>
            <person name="Szatraj K."/>
            <person name="Zielenkiewicz U."/>
            <person name="Pilsyk S."/>
            <person name="Malc E."/>
            <person name="Mieczkowski P."/>
            <person name="Kruszewska J.S."/>
            <person name="Biernat P."/>
            <person name="Pawlowska J."/>
        </authorList>
    </citation>
    <scope>NUCLEOTIDE SEQUENCE</scope>
    <source>
        <strain evidence="6">WA0000067209</strain>
    </source>
</reference>
<dbReference type="AlphaFoldDB" id="A0A8H7PZS2"/>
<evidence type="ECO:0000256" key="4">
    <source>
        <dbReference type="ARBA" id="ARBA00023136"/>
    </source>
</evidence>
<feature type="transmembrane region" description="Helical" evidence="5">
    <location>
        <begin position="228"/>
        <end position="248"/>
    </location>
</feature>
<dbReference type="PANTHER" id="PTHR21389">
    <property type="entry name" value="P53 INDUCED PROTEIN"/>
    <property type="match status" value="1"/>
</dbReference>
<evidence type="ECO:0000313" key="7">
    <source>
        <dbReference type="Proteomes" id="UP000654370"/>
    </source>
</evidence>
<feature type="transmembrane region" description="Helical" evidence="5">
    <location>
        <begin position="165"/>
        <end position="183"/>
    </location>
</feature>
<evidence type="ECO:0008006" key="8">
    <source>
        <dbReference type="Google" id="ProtNLM"/>
    </source>
</evidence>
<dbReference type="GO" id="GO:0005783">
    <property type="term" value="C:endoplasmic reticulum"/>
    <property type="evidence" value="ECO:0007669"/>
    <property type="project" value="TreeGrafter"/>
</dbReference>
<evidence type="ECO:0000256" key="3">
    <source>
        <dbReference type="ARBA" id="ARBA00022989"/>
    </source>
</evidence>
<dbReference type="Proteomes" id="UP000654370">
    <property type="component" value="Unassembled WGS sequence"/>
</dbReference>
<protein>
    <recommendedName>
        <fullName evidence="8">Etoposide-induced protein 2.4-domain-containing protein</fullName>
    </recommendedName>
</protein>
<dbReference type="GO" id="GO:0016020">
    <property type="term" value="C:membrane"/>
    <property type="evidence" value="ECO:0007669"/>
    <property type="project" value="UniProtKB-SubCell"/>
</dbReference>
<gene>
    <name evidence="6" type="ORF">INT43_006141</name>
</gene>
<dbReference type="GO" id="GO:0016236">
    <property type="term" value="P:macroautophagy"/>
    <property type="evidence" value="ECO:0007669"/>
    <property type="project" value="TreeGrafter"/>
</dbReference>
<feature type="transmembrane region" description="Helical" evidence="5">
    <location>
        <begin position="204"/>
        <end position="222"/>
    </location>
</feature>
<dbReference type="OrthoDB" id="266518at2759"/>